<accession>A0A2M4DFW2</accession>
<evidence type="ECO:0000313" key="2">
    <source>
        <dbReference type="EMBL" id="MBW76447.1"/>
    </source>
</evidence>
<sequence>MHLFLLRYHRWVLVNRCLHHPAWAECCPHRYDHPECCDVNRTDYFRAWVHECMLLLVTGWLLPTEMRMGIESVHGESRLHPTEIHLLSTNRGLRIRSRPNTTRKRNLPTG</sequence>
<name>A0A2M4DFW2_ANODA</name>
<protein>
    <submittedName>
        <fullName evidence="2">Putative secreted protein</fullName>
    </submittedName>
</protein>
<keyword evidence="1" id="KW-0732">Signal</keyword>
<organism evidence="2">
    <name type="scientific">Anopheles darlingi</name>
    <name type="common">Mosquito</name>
    <dbReference type="NCBI Taxonomy" id="43151"/>
    <lineage>
        <taxon>Eukaryota</taxon>
        <taxon>Metazoa</taxon>
        <taxon>Ecdysozoa</taxon>
        <taxon>Arthropoda</taxon>
        <taxon>Hexapoda</taxon>
        <taxon>Insecta</taxon>
        <taxon>Pterygota</taxon>
        <taxon>Neoptera</taxon>
        <taxon>Endopterygota</taxon>
        <taxon>Diptera</taxon>
        <taxon>Nematocera</taxon>
        <taxon>Culicoidea</taxon>
        <taxon>Culicidae</taxon>
        <taxon>Anophelinae</taxon>
        <taxon>Anopheles</taxon>
    </lineage>
</organism>
<dbReference type="EMBL" id="GGFL01012269">
    <property type="protein sequence ID" value="MBW76447.1"/>
    <property type="molecule type" value="Transcribed_RNA"/>
</dbReference>
<feature type="chain" id="PRO_5014947773" evidence="1">
    <location>
        <begin position="25"/>
        <end position="110"/>
    </location>
</feature>
<evidence type="ECO:0000256" key="1">
    <source>
        <dbReference type="SAM" id="SignalP"/>
    </source>
</evidence>
<dbReference type="AlphaFoldDB" id="A0A2M4DFW2"/>
<feature type="signal peptide" evidence="1">
    <location>
        <begin position="1"/>
        <end position="24"/>
    </location>
</feature>
<reference evidence="2" key="1">
    <citation type="submission" date="2018-01" db="EMBL/GenBank/DDBJ databases">
        <title>An insight into the sialome of Amazonian anophelines.</title>
        <authorList>
            <person name="Ribeiro J.M."/>
            <person name="Scarpassa V."/>
            <person name="Calvo E."/>
        </authorList>
    </citation>
    <scope>NUCLEOTIDE SEQUENCE</scope>
</reference>
<proteinExistence type="predicted"/>